<dbReference type="Proteomes" id="UP000248795">
    <property type="component" value="Unassembled WGS sequence"/>
</dbReference>
<protein>
    <submittedName>
        <fullName evidence="1">Uncharacterized protein</fullName>
    </submittedName>
</protein>
<dbReference type="AlphaFoldDB" id="A0A2W2BXU9"/>
<keyword evidence="2" id="KW-1185">Reference proteome</keyword>
<accession>A0A2W2BXU9</accession>
<comment type="caution">
    <text evidence="1">The sequence shown here is derived from an EMBL/GenBank/DDBJ whole genome shotgun (WGS) entry which is preliminary data.</text>
</comment>
<evidence type="ECO:0000313" key="1">
    <source>
        <dbReference type="EMBL" id="PZF78276.1"/>
    </source>
</evidence>
<dbReference type="EMBL" id="QKVK01000001">
    <property type="protein sequence ID" value="PZF78276.1"/>
    <property type="molecule type" value="Genomic_DNA"/>
</dbReference>
<proteinExistence type="predicted"/>
<gene>
    <name evidence="1" type="ORF">DK847_00160</name>
</gene>
<evidence type="ECO:0000313" key="2">
    <source>
        <dbReference type="Proteomes" id="UP000248795"/>
    </source>
</evidence>
<reference evidence="2" key="1">
    <citation type="submission" date="2018-06" db="EMBL/GenBank/DDBJ databases">
        <title>Aestuariibacter litoralis strain KCTC 52945T.</title>
        <authorList>
            <person name="Li X."/>
            <person name="Salam N."/>
            <person name="Li J.-L."/>
            <person name="Chen Y.-M."/>
            <person name="Yang Z.-W."/>
            <person name="Zhang L.-Y."/>
            <person name="Han M.-X."/>
            <person name="Xiao M."/>
            <person name="Li W.-J."/>
        </authorList>
    </citation>
    <scope>NUCLEOTIDE SEQUENCE [LARGE SCALE GENOMIC DNA]</scope>
    <source>
        <strain evidence="2">KCTC 52945</strain>
    </source>
</reference>
<organism evidence="1 2">
    <name type="scientific">Aestuariivirga litoralis</name>
    <dbReference type="NCBI Taxonomy" id="2650924"/>
    <lineage>
        <taxon>Bacteria</taxon>
        <taxon>Pseudomonadati</taxon>
        <taxon>Pseudomonadota</taxon>
        <taxon>Alphaproteobacteria</taxon>
        <taxon>Hyphomicrobiales</taxon>
        <taxon>Aestuariivirgaceae</taxon>
        <taxon>Aestuariivirga</taxon>
    </lineage>
</organism>
<name>A0A2W2BXU9_9HYPH</name>
<sequence length="85" mass="9513">MQVRSNIIRIPSDAEHTEAEMIASLASPSMPGADHALYEAKRSGRNRVVTLSVRSLCSQSMEFSNWGWEQIAKEHQGVNVVVLFR</sequence>